<evidence type="ECO:0000313" key="2">
    <source>
        <dbReference type="Proteomes" id="UP000031516"/>
    </source>
</evidence>
<dbReference type="OrthoDB" id="4068268at2759"/>
<gene>
    <name evidence="1" type="ORF">KLDO_g137</name>
</gene>
<dbReference type="Proteomes" id="UP000031516">
    <property type="component" value="Unassembled WGS sequence"/>
</dbReference>
<comment type="caution">
    <text evidence="1">The sequence shown here is derived from an EMBL/GenBank/DDBJ whole genome shotgun (WGS) entry which is preliminary data.</text>
</comment>
<proteinExistence type="predicted"/>
<dbReference type="EMBL" id="CCBQ010000004">
    <property type="protein sequence ID" value="CDO91804.1"/>
    <property type="molecule type" value="Genomic_DNA"/>
</dbReference>
<sequence length="179" mass="20014">MSFGVRRISKRVVRTSARSDDVLSEEAWHDLDLDIGEYHVVNDPLVLSSSSDDDEMEQEDPTRRIERWMATNAVVRTQTPDIASVDGYYQDSGFCNENGICLVVPYLSEKLSCLTEYQLRWVRDFVAEMLPLLPRKSHSLQLSALPAASSASSSSSSSSSEVSFDSSRNAKYRLPSVIV</sequence>
<name>A0A0A8L0U3_9SACH</name>
<protein>
    <submittedName>
        <fullName evidence="1">WGS project CCBQ000000000 data, contig 00107</fullName>
    </submittedName>
</protein>
<keyword evidence="2" id="KW-1185">Reference proteome</keyword>
<accession>A0A0A8L0U3</accession>
<evidence type="ECO:0000313" key="1">
    <source>
        <dbReference type="EMBL" id="CDO91804.1"/>
    </source>
</evidence>
<reference evidence="1 2" key="1">
    <citation type="submission" date="2014-03" db="EMBL/GenBank/DDBJ databases">
        <title>The genome of Kluyveromyces dobzhanskii.</title>
        <authorList>
            <person name="Nystedt B."/>
            <person name="Astrom S."/>
        </authorList>
    </citation>
    <scope>NUCLEOTIDE SEQUENCE [LARGE SCALE GENOMIC DNA]</scope>
    <source>
        <strain evidence="1 2">CBS 2104</strain>
    </source>
</reference>
<organism evidence="1 2">
    <name type="scientific">Kluyveromyces dobzhanskii CBS 2104</name>
    <dbReference type="NCBI Taxonomy" id="1427455"/>
    <lineage>
        <taxon>Eukaryota</taxon>
        <taxon>Fungi</taxon>
        <taxon>Dikarya</taxon>
        <taxon>Ascomycota</taxon>
        <taxon>Saccharomycotina</taxon>
        <taxon>Saccharomycetes</taxon>
        <taxon>Saccharomycetales</taxon>
        <taxon>Saccharomycetaceae</taxon>
        <taxon>Kluyveromyces</taxon>
    </lineage>
</organism>
<dbReference type="AlphaFoldDB" id="A0A0A8L0U3"/>